<dbReference type="GO" id="GO:0043161">
    <property type="term" value="P:proteasome-mediated ubiquitin-dependent protein catabolic process"/>
    <property type="evidence" value="ECO:0007669"/>
    <property type="project" value="InterPro"/>
</dbReference>
<dbReference type="InterPro" id="IPR045128">
    <property type="entry name" value="PI31-like"/>
</dbReference>
<dbReference type="Pfam" id="PF11566">
    <property type="entry name" value="PI31_Prot_N"/>
    <property type="match status" value="1"/>
</dbReference>
<dbReference type="InterPro" id="IPR021625">
    <property type="entry name" value="PI31_Prot_N"/>
</dbReference>
<feature type="compositionally biased region" description="Basic and acidic residues" evidence="4">
    <location>
        <begin position="260"/>
        <end position="270"/>
    </location>
</feature>
<feature type="region of interest" description="Disordered" evidence="4">
    <location>
        <begin position="151"/>
        <end position="281"/>
    </location>
</feature>
<dbReference type="EMBL" id="JARGDH010000005">
    <property type="protein sequence ID" value="KAL0268102.1"/>
    <property type="molecule type" value="Genomic_DNA"/>
</dbReference>
<dbReference type="GO" id="GO:0004866">
    <property type="term" value="F:endopeptidase inhibitor activity"/>
    <property type="evidence" value="ECO:0007669"/>
    <property type="project" value="InterPro"/>
</dbReference>
<dbReference type="Gene3D" id="3.40.1000.30">
    <property type="match status" value="1"/>
</dbReference>
<comment type="caution">
    <text evidence="6">The sequence shown here is derived from an EMBL/GenBank/DDBJ whole genome shotgun (WGS) entry which is preliminary data.</text>
</comment>
<comment type="similarity">
    <text evidence="1">Belongs to the proteasome inhibitor PI31 family.</text>
</comment>
<dbReference type="GO" id="GO:0070628">
    <property type="term" value="F:proteasome binding"/>
    <property type="evidence" value="ECO:0007669"/>
    <property type="project" value="InterPro"/>
</dbReference>
<organism evidence="6">
    <name type="scientific">Menopon gallinae</name>
    <name type="common">poultry shaft louse</name>
    <dbReference type="NCBI Taxonomy" id="328185"/>
    <lineage>
        <taxon>Eukaryota</taxon>
        <taxon>Metazoa</taxon>
        <taxon>Ecdysozoa</taxon>
        <taxon>Arthropoda</taxon>
        <taxon>Hexapoda</taxon>
        <taxon>Insecta</taxon>
        <taxon>Pterygota</taxon>
        <taxon>Neoptera</taxon>
        <taxon>Paraneoptera</taxon>
        <taxon>Psocodea</taxon>
        <taxon>Troctomorpha</taxon>
        <taxon>Phthiraptera</taxon>
        <taxon>Amblycera</taxon>
        <taxon>Menoponidae</taxon>
        <taxon>Menopon</taxon>
    </lineage>
</organism>
<protein>
    <recommendedName>
        <fullName evidence="2">Proteasome inhibitor PI31 subunit</fullName>
    </recommendedName>
</protein>
<evidence type="ECO:0000256" key="3">
    <source>
        <dbReference type="ARBA" id="ARBA00022942"/>
    </source>
</evidence>
<evidence type="ECO:0000313" key="6">
    <source>
        <dbReference type="EMBL" id="KAL0268102.1"/>
    </source>
</evidence>
<evidence type="ECO:0000256" key="2">
    <source>
        <dbReference type="ARBA" id="ARBA00015575"/>
    </source>
</evidence>
<accession>A0AAW2HEB9</accession>
<feature type="domain" description="PI31 proteasome regulator N-terminal" evidence="5">
    <location>
        <begin position="17"/>
        <end position="148"/>
    </location>
</feature>
<evidence type="ECO:0000259" key="5">
    <source>
        <dbReference type="Pfam" id="PF11566"/>
    </source>
</evidence>
<dbReference type="PANTHER" id="PTHR13266">
    <property type="entry name" value="PROTEASOME INHIBITOR"/>
    <property type="match status" value="1"/>
</dbReference>
<proteinExistence type="inferred from homology"/>
<evidence type="ECO:0000256" key="4">
    <source>
        <dbReference type="SAM" id="MobiDB-lite"/>
    </source>
</evidence>
<reference evidence="6" key="1">
    <citation type="journal article" date="2024" name="Gigascience">
        <title>Chromosome-level genome of the poultry shaft louse Menopon gallinae provides insight into the host-switching and adaptive evolution of parasitic lice.</title>
        <authorList>
            <person name="Xu Y."/>
            <person name="Ma L."/>
            <person name="Liu S."/>
            <person name="Liang Y."/>
            <person name="Liu Q."/>
            <person name="He Z."/>
            <person name="Tian L."/>
            <person name="Duan Y."/>
            <person name="Cai W."/>
            <person name="Li H."/>
            <person name="Song F."/>
        </authorList>
    </citation>
    <scope>NUCLEOTIDE SEQUENCE</scope>
    <source>
        <strain evidence="6">Cailab_2023a</strain>
    </source>
</reference>
<evidence type="ECO:0000256" key="1">
    <source>
        <dbReference type="ARBA" id="ARBA00006405"/>
    </source>
</evidence>
<name>A0AAW2HEB9_9NEOP</name>
<dbReference type="AlphaFoldDB" id="A0AAW2HEB9"/>
<dbReference type="PANTHER" id="PTHR13266:SF1">
    <property type="entry name" value="PROTEASOME INHIBITOR PI31 SUBUNIT"/>
    <property type="match status" value="1"/>
</dbReference>
<dbReference type="GO" id="GO:0000502">
    <property type="term" value="C:proteasome complex"/>
    <property type="evidence" value="ECO:0007669"/>
    <property type="project" value="UniProtKB-KW"/>
</dbReference>
<sequence>MAVDLFGWELIYRSVENDLLKKEDLLVAFTHWFLIKSGFSCIGNGNSKNLTGSEVKSEVLSSGWNSQDDYNIRYVQDDRLYLLRASVTGEDIIFNFLRADDLCISSCIFKVDETVKGIKGNISTTIPNYTNVLGTLRRELLEPVFTKTTTTAMGTQTAEQTVNPRPDRVTPEVTDPLRVQPRRPPIPDPLLDPLRDPLSVGRSDLDPFARGGGMIFDPFGPRTDRRGPTTPGPLYPGDLPRGSAPPGARFDPFAPPGTGRDGRSDPDPDHLPPPGYDDMFM</sequence>
<keyword evidence="3" id="KW-0647">Proteasome</keyword>
<feature type="compositionally biased region" description="Low complexity" evidence="4">
    <location>
        <begin position="151"/>
        <end position="161"/>
    </location>
</feature>
<gene>
    <name evidence="6" type="ORF">PYX00_010174</name>
</gene>